<feature type="region of interest" description="Disordered" evidence="1">
    <location>
        <begin position="108"/>
        <end position="134"/>
    </location>
</feature>
<protein>
    <recommendedName>
        <fullName evidence="5">Integral membrane protein</fullName>
    </recommendedName>
</protein>
<keyword evidence="2" id="KW-0812">Transmembrane</keyword>
<dbReference type="Proteomes" id="UP001283341">
    <property type="component" value="Unassembled WGS sequence"/>
</dbReference>
<feature type="transmembrane region" description="Helical" evidence="2">
    <location>
        <begin position="433"/>
        <end position="453"/>
    </location>
</feature>
<accession>A0AAE0IJ10</accession>
<dbReference type="AlphaFoldDB" id="A0AAE0IJ10"/>
<feature type="region of interest" description="Disordered" evidence="1">
    <location>
        <begin position="255"/>
        <end position="299"/>
    </location>
</feature>
<evidence type="ECO:0000256" key="2">
    <source>
        <dbReference type="SAM" id="Phobius"/>
    </source>
</evidence>
<sequence>MMDHHTETTGHSDRAAQPQQQQQTPPKKRTKRSNSTFDHHHHRFTTGGSSLVEEAAHTSGPLWFLNPTTRYHRIQQPAAASQQPQKEAVVESVYEYYHVWRSRENRKGRHAAIVTSSPQQKKGEGEKADRHPRATNTLPETWLGIVKMATRFPVWDVSYDVATVFTLGSVIWVINGFFVWLPMVAPWTEFSNEADYGGGVTAFIGATIFEFGSALLMLEAVNDNRSDCFGWALEEALENHHPHLRHNDQECRHHHHSKRSLLGSSTESISDTTERPDKIADDTDQQQQQQPNSKGQQSKYGKRRRWLWWPTTHELTSHYLRDIGFLACLSQMIGATIFWIAGLTGLPPILNALESVKGATNGAYWLPQVIGGTGFIISSALFIIEVQEKWYIPAPNMLGWHIGLWNLVGAIGFTLCGALGFGSEASEAVEYASILSTHIGSWAFLIGSVIQWYESLDKYPITVGVFVPASLRDEKGVP</sequence>
<evidence type="ECO:0000313" key="4">
    <source>
        <dbReference type="Proteomes" id="UP001283341"/>
    </source>
</evidence>
<feature type="transmembrane region" description="Helical" evidence="2">
    <location>
        <begin position="364"/>
        <end position="386"/>
    </location>
</feature>
<feature type="compositionally biased region" description="Basic and acidic residues" evidence="1">
    <location>
        <begin position="1"/>
        <end position="14"/>
    </location>
</feature>
<feature type="compositionally biased region" description="Low complexity" evidence="1">
    <location>
        <begin position="15"/>
        <end position="25"/>
    </location>
</feature>
<keyword evidence="2" id="KW-1133">Transmembrane helix</keyword>
<keyword evidence="2" id="KW-0472">Membrane</keyword>
<evidence type="ECO:0000256" key="1">
    <source>
        <dbReference type="SAM" id="MobiDB-lite"/>
    </source>
</evidence>
<comment type="caution">
    <text evidence="3">The sequence shown here is derived from an EMBL/GenBank/DDBJ whole genome shotgun (WGS) entry which is preliminary data.</text>
</comment>
<evidence type="ECO:0008006" key="5">
    <source>
        <dbReference type="Google" id="ProtNLM"/>
    </source>
</evidence>
<feature type="compositionally biased region" description="Polar residues" evidence="1">
    <location>
        <begin position="262"/>
        <end position="271"/>
    </location>
</feature>
<feature type="compositionally biased region" description="Basic and acidic residues" evidence="1">
    <location>
        <begin position="272"/>
        <end position="281"/>
    </location>
</feature>
<feature type="transmembrane region" description="Helical" evidence="2">
    <location>
        <begin position="157"/>
        <end position="180"/>
    </location>
</feature>
<organism evidence="3 4">
    <name type="scientific">Apodospora peruviana</name>
    <dbReference type="NCBI Taxonomy" id="516989"/>
    <lineage>
        <taxon>Eukaryota</taxon>
        <taxon>Fungi</taxon>
        <taxon>Dikarya</taxon>
        <taxon>Ascomycota</taxon>
        <taxon>Pezizomycotina</taxon>
        <taxon>Sordariomycetes</taxon>
        <taxon>Sordariomycetidae</taxon>
        <taxon>Sordariales</taxon>
        <taxon>Lasiosphaeriaceae</taxon>
        <taxon>Apodospora</taxon>
    </lineage>
</organism>
<feature type="transmembrane region" description="Helical" evidence="2">
    <location>
        <begin position="200"/>
        <end position="218"/>
    </location>
</feature>
<evidence type="ECO:0000313" key="3">
    <source>
        <dbReference type="EMBL" id="KAK3325251.1"/>
    </source>
</evidence>
<gene>
    <name evidence="3" type="ORF">B0H66DRAFT_116017</name>
</gene>
<feature type="compositionally biased region" description="Basic and acidic residues" evidence="1">
    <location>
        <begin position="121"/>
        <end position="132"/>
    </location>
</feature>
<keyword evidence="4" id="KW-1185">Reference proteome</keyword>
<name>A0AAE0IJ10_9PEZI</name>
<feature type="transmembrane region" description="Helical" evidence="2">
    <location>
        <begin position="323"/>
        <end position="344"/>
    </location>
</feature>
<reference evidence="3" key="2">
    <citation type="submission" date="2023-06" db="EMBL/GenBank/DDBJ databases">
        <authorList>
            <consortium name="Lawrence Berkeley National Laboratory"/>
            <person name="Haridas S."/>
            <person name="Hensen N."/>
            <person name="Bonometti L."/>
            <person name="Westerberg I."/>
            <person name="Brannstrom I.O."/>
            <person name="Guillou S."/>
            <person name="Cros-Aarteil S."/>
            <person name="Calhoun S."/>
            <person name="Kuo A."/>
            <person name="Mondo S."/>
            <person name="Pangilinan J."/>
            <person name="Riley R."/>
            <person name="Labutti K."/>
            <person name="Andreopoulos B."/>
            <person name="Lipzen A."/>
            <person name="Chen C."/>
            <person name="Yanf M."/>
            <person name="Daum C."/>
            <person name="Ng V."/>
            <person name="Clum A."/>
            <person name="Steindorff A."/>
            <person name="Ohm R."/>
            <person name="Martin F."/>
            <person name="Silar P."/>
            <person name="Natvig D."/>
            <person name="Lalanne C."/>
            <person name="Gautier V."/>
            <person name="Ament-Velasquez S.L."/>
            <person name="Kruys A."/>
            <person name="Hutchinson M.I."/>
            <person name="Powell A.J."/>
            <person name="Barry K."/>
            <person name="Miller A.N."/>
            <person name="Grigoriev I.V."/>
            <person name="Debuchy R."/>
            <person name="Gladieux P."/>
            <person name="Thoren M.H."/>
            <person name="Johannesson H."/>
        </authorList>
    </citation>
    <scope>NUCLEOTIDE SEQUENCE</scope>
    <source>
        <strain evidence="3">CBS 118394</strain>
    </source>
</reference>
<proteinExistence type="predicted"/>
<feature type="region of interest" description="Disordered" evidence="1">
    <location>
        <begin position="1"/>
        <end position="48"/>
    </location>
</feature>
<feature type="transmembrane region" description="Helical" evidence="2">
    <location>
        <begin position="398"/>
        <end position="421"/>
    </location>
</feature>
<reference evidence="3" key="1">
    <citation type="journal article" date="2023" name="Mol. Phylogenet. Evol.">
        <title>Genome-scale phylogeny and comparative genomics of the fungal order Sordariales.</title>
        <authorList>
            <person name="Hensen N."/>
            <person name="Bonometti L."/>
            <person name="Westerberg I."/>
            <person name="Brannstrom I.O."/>
            <person name="Guillou S."/>
            <person name="Cros-Aarteil S."/>
            <person name="Calhoun S."/>
            <person name="Haridas S."/>
            <person name="Kuo A."/>
            <person name="Mondo S."/>
            <person name="Pangilinan J."/>
            <person name="Riley R."/>
            <person name="LaButti K."/>
            <person name="Andreopoulos B."/>
            <person name="Lipzen A."/>
            <person name="Chen C."/>
            <person name="Yan M."/>
            <person name="Daum C."/>
            <person name="Ng V."/>
            <person name="Clum A."/>
            <person name="Steindorff A."/>
            <person name="Ohm R.A."/>
            <person name="Martin F."/>
            <person name="Silar P."/>
            <person name="Natvig D.O."/>
            <person name="Lalanne C."/>
            <person name="Gautier V."/>
            <person name="Ament-Velasquez S.L."/>
            <person name="Kruys A."/>
            <person name="Hutchinson M.I."/>
            <person name="Powell A.J."/>
            <person name="Barry K."/>
            <person name="Miller A.N."/>
            <person name="Grigoriev I.V."/>
            <person name="Debuchy R."/>
            <person name="Gladieux P."/>
            <person name="Hiltunen Thoren M."/>
            <person name="Johannesson H."/>
        </authorList>
    </citation>
    <scope>NUCLEOTIDE SEQUENCE</scope>
    <source>
        <strain evidence="3">CBS 118394</strain>
    </source>
</reference>
<dbReference type="EMBL" id="JAUEDM010000002">
    <property type="protein sequence ID" value="KAK3325251.1"/>
    <property type="molecule type" value="Genomic_DNA"/>
</dbReference>